<dbReference type="Gene3D" id="3.30.565.10">
    <property type="entry name" value="Histidine kinase-like ATPase, C-terminal domain"/>
    <property type="match status" value="1"/>
</dbReference>
<evidence type="ECO:0000256" key="5">
    <source>
        <dbReference type="ARBA" id="ARBA00022777"/>
    </source>
</evidence>
<name>A0A1I0LDY4_9BACT</name>
<dbReference type="PANTHER" id="PTHR43047">
    <property type="entry name" value="TWO-COMPONENT HISTIDINE PROTEIN KINASE"/>
    <property type="match status" value="1"/>
</dbReference>
<feature type="transmembrane region" description="Helical" evidence="6">
    <location>
        <begin position="78"/>
        <end position="97"/>
    </location>
</feature>
<feature type="transmembrane region" description="Helical" evidence="6">
    <location>
        <begin position="20"/>
        <end position="39"/>
    </location>
</feature>
<evidence type="ECO:0000256" key="3">
    <source>
        <dbReference type="ARBA" id="ARBA00022553"/>
    </source>
</evidence>
<feature type="transmembrane region" description="Helical" evidence="6">
    <location>
        <begin position="118"/>
        <end position="135"/>
    </location>
</feature>
<dbReference type="InterPro" id="IPR005467">
    <property type="entry name" value="His_kinase_dom"/>
</dbReference>
<evidence type="ECO:0000256" key="1">
    <source>
        <dbReference type="ARBA" id="ARBA00000085"/>
    </source>
</evidence>
<feature type="transmembrane region" description="Helical" evidence="6">
    <location>
        <begin position="242"/>
        <end position="262"/>
    </location>
</feature>
<dbReference type="Proteomes" id="UP000199181">
    <property type="component" value="Unassembled WGS sequence"/>
</dbReference>
<feature type="transmembrane region" description="Helical" evidence="6">
    <location>
        <begin position="141"/>
        <end position="162"/>
    </location>
</feature>
<dbReference type="GO" id="GO:0005886">
    <property type="term" value="C:plasma membrane"/>
    <property type="evidence" value="ECO:0007669"/>
    <property type="project" value="TreeGrafter"/>
</dbReference>
<dbReference type="InterPro" id="IPR003661">
    <property type="entry name" value="HisK_dim/P_dom"/>
</dbReference>
<reference evidence="9" key="1">
    <citation type="submission" date="2016-10" db="EMBL/GenBank/DDBJ databases">
        <authorList>
            <person name="Varghese N."/>
            <person name="Submissions S."/>
        </authorList>
    </citation>
    <scope>NUCLEOTIDE SEQUENCE [LARGE SCALE GENOMIC DNA]</scope>
    <source>
        <strain evidence="9">DSM 16858</strain>
    </source>
</reference>
<feature type="transmembrane region" description="Helical" evidence="6">
    <location>
        <begin position="214"/>
        <end position="235"/>
    </location>
</feature>
<dbReference type="PANTHER" id="PTHR43047:SF72">
    <property type="entry name" value="OSMOSENSING HISTIDINE PROTEIN KINASE SLN1"/>
    <property type="match status" value="1"/>
</dbReference>
<comment type="catalytic activity">
    <reaction evidence="1">
        <text>ATP + protein L-histidine = ADP + protein N-phospho-L-histidine.</text>
        <dbReference type="EC" id="2.7.13.3"/>
    </reaction>
</comment>
<dbReference type="AlphaFoldDB" id="A0A1I0LDY4"/>
<keyword evidence="9" id="KW-1185">Reference proteome</keyword>
<dbReference type="SMART" id="SM00387">
    <property type="entry name" value="HATPase_c"/>
    <property type="match status" value="1"/>
</dbReference>
<proteinExistence type="predicted"/>
<dbReference type="PROSITE" id="PS50109">
    <property type="entry name" value="HIS_KIN"/>
    <property type="match status" value="1"/>
</dbReference>
<dbReference type="GO" id="GO:0009927">
    <property type="term" value="F:histidine phosphotransfer kinase activity"/>
    <property type="evidence" value="ECO:0007669"/>
    <property type="project" value="TreeGrafter"/>
</dbReference>
<evidence type="ECO:0000259" key="7">
    <source>
        <dbReference type="PROSITE" id="PS50109"/>
    </source>
</evidence>
<keyword evidence="4" id="KW-0808">Transferase</keyword>
<dbReference type="SMART" id="SM00388">
    <property type="entry name" value="HisKA"/>
    <property type="match status" value="1"/>
</dbReference>
<feature type="transmembrane region" description="Helical" evidence="6">
    <location>
        <begin position="51"/>
        <end position="72"/>
    </location>
</feature>
<dbReference type="EC" id="2.7.13.3" evidence="2"/>
<evidence type="ECO:0000256" key="6">
    <source>
        <dbReference type="SAM" id="Phobius"/>
    </source>
</evidence>
<dbReference type="EMBL" id="FOIJ01000026">
    <property type="protein sequence ID" value="SEU38316.1"/>
    <property type="molecule type" value="Genomic_DNA"/>
</dbReference>
<keyword evidence="6" id="KW-0472">Membrane</keyword>
<gene>
    <name evidence="8" type="ORF">SAMN05443639_12657</name>
</gene>
<evidence type="ECO:0000313" key="9">
    <source>
        <dbReference type="Proteomes" id="UP000199181"/>
    </source>
</evidence>
<dbReference type="Pfam" id="PF00512">
    <property type="entry name" value="HisKA"/>
    <property type="match status" value="1"/>
</dbReference>
<feature type="domain" description="Histidine kinase" evidence="7">
    <location>
        <begin position="316"/>
        <end position="533"/>
    </location>
</feature>
<dbReference type="CDD" id="cd16922">
    <property type="entry name" value="HATPase_EvgS-ArcB-TorS-like"/>
    <property type="match status" value="1"/>
</dbReference>
<dbReference type="SUPFAM" id="SSF55874">
    <property type="entry name" value="ATPase domain of HSP90 chaperone/DNA topoisomerase II/histidine kinase"/>
    <property type="match status" value="1"/>
</dbReference>
<sequence>MREEVPHGVHPETRPLPGVSAVLVFLLGGTVLLEWLLGWRGLNRLLPGLPAMVPMTAASLLLVAGVLGSFRWAPGGRLARQSATVLLLLVNAVELASHTRLVPWPEAGLWSLQTSPQTAVTLLLLGGGLFCAGAQGRANTWAPGFVLGAFIPCLIALTGYAFQEPRFYGTQGPLGMAPHTLGALLLLNLGALALQPHRGPVRLLTSPAAGGVMARRMMPALLLPLVSGTLFWWAARARLIDFRLAPPLFIVTMVVALAAIIWRNALTLNRLHEEQVRAEQQARADAERQRLLASDNERLYEAAQQAAAGREEVLAIVSHDLKNPLSTIRLSTTMMTSRMAQHPELKRLDRQVGAIDRAVAHMLNLIHQLLDAARLDGGQALVIERHPEPVDALVEEALALIESQALRKSLRLEKRLATGLTVPCDRNRIHQVLANLLGNAVKFTPEGGVLTLETRTQDGALLVTVRDTGPGIPREAQPHLFERHWQAEKTARQGSGLGLYIARGIIQAHGGRIWVESAPGQGSAFTFCLPTRLPQEGSGEA</sequence>
<dbReference type="GO" id="GO:0000155">
    <property type="term" value="F:phosphorelay sensor kinase activity"/>
    <property type="evidence" value="ECO:0007669"/>
    <property type="project" value="InterPro"/>
</dbReference>
<keyword evidence="3" id="KW-0597">Phosphoprotein</keyword>
<evidence type="ECO:0000313" key="8">
    <source>
        <dbReference type="EMBL" id="SEU38316.1"/>
    </source>
</evidence>
<evidence type="ECO:0000256" key="2">
    <source>
        <dbReference type="ARBA" id="ARBA00012438"/>
    </source>
</evidence>
<keyword evidence="6" id="KW-1133">Transmembrane helix</keyword>
<dbReference type="PRINTS" id="PR00344">
    <property type="entry name" value="BCTRLSENSOR"/>
</dbReference>
<evidence type="ECO:0000256" key="4">
    <source>
        <dbReference type="ARBA" id="ARBA00022679"/>
    </source>
</evidence>
<dbReference type="SUPFAM" id="SSF47384">
    <property type="entry name" value="Homodimeric domain of signal transducing histidine kinase"/>
    <property type="match status" value="1"/>
</dbReference>
<accession>A0A1I0LDY4</accession>
<protein>
    <recommendedName>
        <fullName evidence="2">histidine kinase</fullName>
        <ecNumber evidence="2">2.7.13.3</ecNumber>
    </recommendedName>
</protein>
<dbReference type="Gene3D" id="1.10.287.130">
    <property type="match status" value="1"/>
</dbReference>
<dbReference type="InterPro" id="IPR036097">
    <property type="entry name" value="HisK_dim/P_sf"/>
</dbReference>
<keyword evidence="6" id="KW-0812">Transmembrane</keyword>
<organism evidence="8 9">
    <name type="scientific">Stigmatella erecta</name>
    <dbReference type="NCBI Taxonomy" id="83460"/>
    <lineage>
        <taxon>Bacteria</taxon>
        <taxon>Pseudomonadati</taxon>
        <taxon>Myxococcota</taxon>
        <taxon>Myxococcia</taxon>
        <taxon>Myxococcales</taxon>
        <taxon>Cystobacterineae</taxon>
        <taxon>Archangiaceae</taxon>
        <taxon>Stigmatella</taxon>
    </lineage>
</organism>
<dbReference type="Pfam" id="PF02518">
    <property type="entry name" value="HATPase_c"/>
    <property type="match status" value="1"/>
</dbReference>
<dbReference type="InterPro" id="IPR036890">
    <property type="entry name" value="HATPase_C_sf"/>
</dbReference>
<dbReference type="InterPro" id="IPR004358">
    <property type="entry name" value="Sig_transdc_His_kin-like_C"/>
</dbReference>
<dbReference type="FunFam" id="3.30.565.10:FF:000006">
    <property type="entry name" value="Sensor histidine kinase WalK"/>
    <property type="match status" value="1"/>
</dbReference>
<dbReference type="InterPro" id="IPR003594">
    <property type="entry name" value="HATPase_dom"/>
</dbReference>
<dbReference type="RefSeq" id="WP_177233864.1">
    <property type="nucleotide sequence ID" value="NZ_FOIJ01000026.1"/>
</dbReference>
<dbReference type="CDD" id="cd00082">
    <property type="entry name" value="HisKA"/>
    <property type="match status" value="1"/>
</dbReference>
<keyword evidence="5 8" id="KW-0418">Kinase</keyword>